<proteinExistence type="predicted"/>
<dbReference type="EMBL" id="JAUSUZ010000001">
    <property type="protein sequence ID" value="MDQ0369658.1"/>
    <property type="molecule type" value="Genomic_DNA"/>
</dbReference>
<dbReference type="SUPFAM" id="SSF53474">
    <property type="entry name" value="alpha/beta-Hydrolases"/>
    <property type="match status" value="1"/>
</dbReference>
<evidence type="ECO:0000313" key="2">
    <source>
        <dbReference type="Proteomes" id="UP001240236"/>
    </source>
</evidence>
<keyword evidence="2" id="KW-1185">Reference proteome</keyword>
<dbReference type="AlphaFoldDB" id="A0AAE3W451"/>
<organism evidence="1 2">
    <name type="scientific">Catenuloplanes indicus</name>
    <dbReference type="NCBI Taxonomy" id="137267"/>
    <lineage>
        <taxon>Bacteria</taxon>
        <taxon>Bacillati</taxon>
        <taxon>Actinomycetota</taxon>
        <taxon>Actinomycetes</taxon>
        <taxon>Micromonosporales</taxon>
        <taxon>Micromonosporaceae</taxon>
        <taxon>Catenuloplanes</taxon>
    </lineage>
</organism>
<dbReference type="InterPro" id="IPR029058">
    <property type="entry name" value="AB_hydrolase_fold"/>
</dbReference>
<dbReference type="GO" id="GO:0016787">
    <property type="term" value="F:hydrolase activity"/>
    <property type="evidence" value="ECO:0007669"/>
    <property type="project" value="UniProtKB-KW"/>
</dbReference>
<protein>
    <submittedName>
        <fullName evidence="1">Alpha/beta hydrolase family esterase</fullName>
    </submittedName>
</protein>
<reference evidence="1 2" key="1">
    <citation type="submission" date="2023-07" db="EMBL/GenBank/DDBJ databases">
        <title>Sequencing the genomes of 1000 actinobacteria strains.</title>
        <authorList>
            <person name="Klenk H.-P."/>
        </authorList>
    </citation>
    <scope>NUCLEOTIDE SEQUENCE [LARGE SCALE GENOMIC DNA]</scope>
    <source>
        <strain evidence="1 2">DSM 44709</strain>
    </source>
</reference>
<evidence type="ECO:0000313" key="1">
    <source>
        <dbReference type="EMBL" id="MDQ0369658.1"/>
    </source>
</evidence>
<accession>A0AAE3W451</accession>
<keyword evidence="1" id="KW-0378">Hydrolase</keyword>
<comment type="caution">
    <text evidence="1">The sequence shown here is derived from an EMBL/GenBank/DDBJ whole genome shotgun (WGS) entry which is preliminary data.</text>
</comment>
<dbReference type="Gene3D" id="3.40.50.1820">
    <property type="entry name" value="alpha/beta hydrolase"/>
    <property type="match status" value="1"/>
</dbReference>
<dbReference type="Proteomes" id="UP001240236">
    <property type="component" value="Unassembled WGS sequence"/>
</dbReference>
<sequence>MARILLVPGRSAAAPDHWQSRWAAANPDYQWVPRPSGPLFDLELRVAALHRAITAARTPAVLVAHSAGCITTVVWASRHAGPVRGALLVAPPYIDPEWRPGPDDPDEPAIDVPRTALPFPAIVVASRTDPYAEFEESRDYALDWGAQLIDAGDAGHLHSAAGYGPWPAGEQLLKNLL</sequence>
<dbReference type="RefSeq" id="WP_307245035.1">
    <property type="nucleotide sequence ID" value="NZ_JAUSUZ010000001.1"/>
</dbReference>
<dbReference type="InterPro" id="IPR010662">
    <property type="entry name" value="RBBP9/YdeN"/>
</dbReference>
<dbReference type="Pfam" id="PF06821">
    <property type="entry name" value="Ser_hydrolase"/>
    <property type="match status" value="1"/>
</dbReference>
<name>A0AAE3W451_9ACTN</name>
<gene>
    <name evidence="1" type="ORF">J2S42_006327</name>
</gene>